<reference evidence="2" key="2">
    <citation type="journal article" date="2017" name="Nat. Plants">
        <title>The Aegilops tauschii genome reveals multiple impacts of transposons.</title>
        <authorList>
            <person name="Zhao G."/>
            <person name="Zou C."/>
            <person name="Li K."/>
            <person name="Wang K."/>
            <person name="Li T."/>
            <person name="Gao L."/>
            <person name="Zhang X."/>
            <person name="Wang H."/>
            <person name="Yang Z."/>
            <person name="Liu X."/>
            <person name="Jiang W."/>
            <person name="Mao L."/>
            <person name="Kong X."/>
            <person name="Jiao Y."/>
            <person name="Jia J."/>
        </authorList>
    </citation>
    <scope>NUCLEOTIDE SEQUENCE [LARGE SCALE GENOMIC DNA]</scope>
    <source>
        <strain evidence="2">cv. AL8/78</strain>
    </source>
</reference>
<reference evidence="2" key="1">
    <citation type="journal article" date="2014" name="Science">
        <title>Ancient hybridizations among the ancestral genomes of bread wheat.</title>
        <authorList>
            <consortium name="International Wheat Genome Sequencing Consortium,"/>
            <person name="Marcussen T."/>
            <person name="Sandve S.R."/>
            <person name="Heier L."/>
            <person name="Spannagl M."/>
            <person name="Pfeifer M."/>
            <person name="Jakobsen K.S."/>
            <person name="Wulff B.B."/>
            <person name="Steuernagel B."/>
            <person name="Mayer K.F."/>
            <person name="Olsen O.A."/>
        </authorList>
    </citation>
    <scope>NUCLEOTIDE SEQUENCE [LARGE SCALE GENOMIC DNA]</scope>
    <source>
        <strain evidence="2">cv. AL8/78</strain>
    </source>
</reference>
<dbReference type="Proteomes" id="UP000015105">
    <property type="component" value="Chromosome 4D"/>
</dbReference>
<reference evidence="1" key="4">
    <citation type="submission" date="2019-03" db="UniProtKB">
        <authorList>
            <consortium name="EnsemblPlants"/>
        </authorList>
    </citation>
    <scope>IDENTIFICATION</scope>
</reference>
<evidence type="ECO:0000313" key="1">
    <source>
        <dbReference type="EnsemblPlants" id="AET4Gv20747500.10"/>
    </source>
</evidence>
<keyword evidence="2" id="KW-1185">Reference proteome</keyword>
<dbReference type="EnsemblPlants" id="AET4Gv20747500.10">
    <property type="protein sequence ID" value="AET4Gv20747500.10"/>
    <property type="gene ID" value="AET4Gv20747500"/>
</dbReference>
<dbReference type="Gramene" id="AET4Gv20747500.10">
    <property type="protein sequence ID" value="AET4Gv20747500.10"/>
    <property type="gene ID" value="AET4Gv20747500"/>
</dbReference>
<accession>A0A453J003</accession>
<organism evidence="1 2">
    <name type="scientific">Aegilops tauschii subsp. strangulata</name>
    <name type="common">Goatgrass</name>
    <dbReference type="NCBI Taxonomy" id="200361"/>
    <lineage>
        <taxon>Eukaryota</taxon>
        <taxon>Viridiplantae</taxon>
        <taxon>Streptophyta</taxon>
        <taxon>Embryophyta</taxon>
        <taxon>Tracheophyta</taxon>
        <taxon>Spermatophyta</taxon>
        <taxon>Magnoliopsida</taxon>
        <taxon>Liliopsida</taxon>
        <taxon>Poales</taxon>
        <taxon>Poaceae</taxon>
        <taxon>BOP clade</taxon>
        <taxon>Pooideae</taxon>
        <taxon>Triticodae</taxon>
        <taxon>Triticeae</taxon>
        <taxon>Triticinae</taxon>
        <taxon>Aegilops</taxon>
    </lineage>
</organism>
<proteinExistence type="predicted"/>
<sequence length="83" mass="9966">TSEPMHYLFLFCMYNNITIKFTMTERFRDPMICTYESLDLNLWSVKGFCPQLTTFEQEGFQPYIWKRKTCVTAFEVFSCFADI</sequence>
<evidence type="ECO:0000313" key="2">
    <source>
        <dbReference type="Proteomes" id="UP000015105"/>
    </source>
</evidence>
<protein>
    <submittedName>
        <fullName evidence="1">Uncharacterized protein</fullName>
    </submittedName>
</protein>
<dbReference type="AlphaFoldDB" id="A0A453J003"/>
<reference evidence="1" key="3">
    <citation type="journal article" date="2017" name="Nature">
        <title>Genome sequence of the progenitor of the wheat D genome Aegilops tauschii.</title>
        <authorList>
            <person name="Luo M.C."/>
            <person name="Gu Y.Q."/>
            <person name="Puiu D."/>
            <person name="Wang H."/>
            <person name="Twardziok S.O."/>
            <person name="Deal K.R."/>
            <person name="Huo N."/>
            <person name="Zhu T."/>
            <person name="Wang L."/>
            <person name="Wang Y."/>
            <person name="McGuire P.E."/>
            <person name="Liu S."/>
            <person name="Long H."/>
            <person name="Ramasamy R.K."/>
            <person name="Rodriguez J.C."/>
            <person name="Van S.L."/>
            <person name="Yuan L."/>
            <person name="Wang Z."/>
            <person name="Xia Z."/>
            <person name="Xiao L."/>
            <person name="Anderson O.D."/>
            <person name="Ouyang S."/>
            <person name="Liang Y."/>
            <person name="Zimin A.V."/>
            <person name="Pertea G."/>
            <person name="Qi P."/>
            <person name="Bennetzen J.L."/>
            <person name="Dai X."/>
            <person name="Dawson M.W."/>
            <person name="Muller H.G."/>
            <person name="Kugler K."/>
            <person name="Rivarola-Duarte L."/>
            <person name="Spannagl M."/>
            <person name="Mayer K.F.X."/>
            <person name="Lu F.H."/>
            <person name="Bevan M.W."/>
            <person name="Leroy P."/>
            <person name="Li P."/>
            <person name="You F.M."/>
            <person name="Sun Q."/>
            <person name="Liu Z."/>
            <person name="Lyons E."/>
            <person name="Wicker T."/>
            <person name="Salzberg S.L."/>
            <person name="Devos K.M."/>
            <person name="Dvorak J."/>
        </authorList>
    </citation>
    <scope>NUCLEOTIDE SEQUENCE [LARGE SCALE GENOMIC DNA]</scope>
    <source>
        <strain evidence="1">cv. AL8/78</strain>
    </source>
</reference>
<name>A0A453J003_AEGTS</name>
<reference evidence="1" key="5">
    <citation type="journal article" date="2021" name="G3 (Bethesda)">
        <title>Aegilops tauschii genome assembly Aet v5.0 features greater sequence contiguity and improved annotation.</title>
        <authorList>
            <person name="Wang L."/>
            <person name="Zhu T."/>
            <person name="Rodriguez J.C."/>
            <person name="Deal K.R."/>
            <person name="Dubcovsky J."/>
            <person name="McGuire P.E."/>
            <person name="Lux T."/>
            <person name="Spannagl M."/>
            <person name="Mayer K.F.X."/>
            <person name="Baldrich P."/>
            <person name="Meyers B.C."/>
            <person name="Huo N."/>
            <person name="Gu Y.Q."/>
            <person name="Zhou H."/>
            <person name="Devos K.M."/>
            <person name="Bennetzen J.L."/>
            <person name="Unver T."/>
            <person name="Budak H."/>
            <person name="Gulick P.J."/>
            <person name="Galiba G."/>
            <person name="Kalapos B."/>
            <person name="Nelson D.R."/>
            <person name="Li P."/>
            <person name="You F.M."/>
            <person name="Luo M.C."/>
            <person name="Dvorak J."/>
        </authorList>
    </citation>
    <scope>NUCLEOTIDE SEQUENCE [LARGE SCALE GENOMIC DNA]</scope>
    <source>
        <strain evidence="1">cv. AL8/78</strain>
    </source>
</reference>